<reference evidence="1 2" key="2">
    <citation type="submission" date="2018-11" db="EMBL/GenBank/DDBJ databases">
        <authorList>
            <consortium name="Pathogen Informatics"/>
        </authorList>
    </citation>
    <scope>NUCLEOTIDE SEQUENCE [LARGE SCALE GENOMIC DNA]</scope>
</reference>
<dbReference type="InterPro" id="IPR001611">
    <property type="entry name" value="Leu-rich_rpt"/>
</dbReference>
<dbReference type="InterPro" id="IPR006553">
    <property type="entry name" value="Leu-rich_rpt_Cys-con_subtyp"/>
</dbReference>
<dbReference type="EMBL" id="UZAM01000822">
    <property type="protein sequence ID" value="VDO82792.1"/>
    <property type="molecule type" value="Genomic_DNA"/>
</dbReference>
<dbReference type="GO" id="GO:0019005">
    <property type="term" value="C:SCF ubiquitin ligase complex"/>
    <property type="evidence" value="ECO:0007669"/>
    <property type="project" value="TreeGrafter"/>
</dbReference>
<evidence type="ECO:0000313" key="2">
    <source>
        <dbReference type="Proteomes" id="UP000270296"/>
    </source>
</evidence>
<name>A0A183I9S0_9BILA</name>
<reference evidence="3" key="1">
    <citation type="submission" date="2016-06" db="UniProtKB">
        <authorList>
            <consortium name="WormBaseParasite"/>
        </authorList>
    </citation>
    <scope>IDENTIFICATION</scope>
</reference>
<proteinExistence type="predicted"/>
<dbReference type="Pfam" id="PF13516">
    <property type="entry name" value="LRR_6"/>
    <property type="match status" value="1"/>
</dbReference>
<dbReference type="SUPFAM" id="SSF52047">
    <property type="entry name" value="RNI-like"/>
    <property type="match status" value="1"/>
</dbReference>
<dbReference type="OrthoDB" id="8115102at2759"/>
<dbReference type="Gene3D" id="3.80.10.10">
    <property type="entry name" value="Ribonuclease Inhibitor"/>
    <property type="match status" value="2"/>
</dbReference>
<protein>
    <submittedName>
        <fullName evidence="3">F-box/LRR-repeat protein 20</fullName>
    </submittedName>
</protein>
<dbReference type="SMART" id="SM00367">
    <property type="entry name" value="LRR_CC"/>
    <property type="match status" value="3"/>
</dbReference>
<gene>
    <name evidence="1" type="ORF">SBAD_LOCUS364</name>
</gene>
<sequence>MAGLVHLLSFSKRLTSLDLSGIQRHSLTRCFQHLHSGIKRLILNDCMQVNDPALRSIVQNCPHLEELGIRYCTSLTSRALNEAFRALGHLCVLNFSWYTNTAVDFMARSSLVSFDTLPCLVYLNLCANDLLNDTAIEMISNHCPQLRTLDVSRCANRVATESFLHLQKLRHLRKLNLSCTTVSDAVLAVLAATLKLNVRLRF</sequence>
<dbReference type="AlphaFoldDB" id="A0A183I9S0"/>
<dbReference type="Proteomes" id="UP000270296">
    <property type="component" value="Unassembled WGS sequence"/>
</dbReference>
<dbReference type="WBParaSite" id="SBAD_0000038201-mRNA-1">
    <property type="protein sequence ID" value="SBAD_0000038201-mRNA-1"/>
    <property type="gene ID" value="SBAD_0000038201"/>
</dbReference>
<dbReference type="GO" id="GO:0031146">
    <property type="term" value="P:SCF-dependent proteasomal ubiquitin-dependent protein catabolic process"/>
    <property type="evidence" value="ECO:0007669"/>
    <property type="project" value="TreeGrafter"/>
</dbReference>
<organism evidence="3">
    <name type="scientific">Soboliphyme baturini</name>
    <dbReference type="NCBI Taxonomy" id="241478"/>
    <lineage>
        <taxon>Eukaryota</taxon>
        <taxon>Metazoa</taxon>
        <taxon>Ecdysozoa</taxon>
        <taxon>Nematoda</taxon>
        <taxon>Enoplea</taxon>
        <taxon>Dorylaimia</taxon>
        <taxon>Dioctophymatida</taxon>
        <taxon>Dioctophymatoidea</taxon>
        <taxon>Soboliphymatidae</taxon>
        <taxon>Soboliphyme</taxon>
    </lineage>
</organism>
<keyword evidence="2" id="KW-1185">Reference proteome</keyword>
<evidence type="ECO:0000313" key="3">
    <source>
        <dbReference type="WBParaSite" id="SBAD_0000038201-mRNA-1"/>
    </source>
</evidence>
<dbReference type="InterPro" id="IPR032675">
    <property type="entry name" value="LRR_dom_sf"/>
</dbReference>
<dbReference type="PANTHER" id="PTHR13318">
    <property type="entry name" value="PARTNER OF PAIRED, ISOFORM B-RELATED"/>
    <property type="match status" value="1"/>
</dbReference>
<accession>A0A183I9S0</accession>
<evidence type="ECO:0000313" key="1">
    <source>
        <dbReference type="EMBL" id="VDO82792.1"/>
    </source>
</evidence>